<dbReference type="RefSeq" id="WP_126700732.1">
    <property type="nucleotide sequence ID" value="NZ_RWKW01000053.1"/>
</dbReference>
<accession>A0A429YVV4</accession>
<sequence>MQNQTSKTVLTIDVDAFVAIFVGRYDYSVEQIQEFLDGDCGAVDWTDNFSDTLSDLDIEAALFEAVRDAFRKKLGQTAASGS</sequence>
<reference evidence="1 2" key="1">
    <citation type="submission" date="2018-12" db="EMBL/GenBank/DDBJ databases">
        <title>Mesorhizobium carbonis sp. nov., isolated from coal mine water.</title>
        <authorList>
            <person name="Xin W."/>
            <person name="Xu Z."/>
            <person name="Xiang F."/>
            <person name="Zhang J."/>
            <person name="Xi L."/>
            <person name="Liu J."/>
        </authorList>
    </citation>
    <scope>NUCLEOTIDE SEQUENCE [LARGE SCALE GENOMIC DNA]</scope>
    <source>
        <strain evidence="1 2">B2.3</strain>
    </source>
</reference>
<proteinExistence type="predicted"/>
<evidence type="ECO:0000313" key="1">
    <source>
        <dbReference type="EMBL" id="RST85591.1"/>
    </source>
</evidence>
<dbReference type="Proteomes" id="UP000278398">
    <property type="component" value="Unassembled WGS sequence"/>
</dbReference>
<gene>
    <name evidence="1" type="ORF">EJC49_14910</name>
</gene>
<organism evidence="1 2">
    <name type="scientific">Aquibium carbonis</name>
    <dbReference type="NCBI Taxonomy" id="2495581"/>
    <lineage>
        <taxon>Bacteria</taxon>
        <taxon>Pseudomonadati</taxon>
        <taxon>Pseudomonadota</taxon>
        <taxon>Alphaproteobacteria</taxon>
        <taxon>Hyphomicrobiales</taxon>
        <taxon>Phyllobacteriaceae</taxon>
        <taxon>Aquibium</taxon>
    </lineage>
</organism>
<comment type="caution">
    <text evidence="1">The sequence shown here is derived from an EMBL/GenBank/DDBJ whole genome shotgun (WGS) entry which is preliminary data.</text>
</comment>
<dbReference type="EMBL" id="RWKW01000053">
    <property type="protein sequence ID" value="RST85591.1"/>
    <property type="molecule type" value="Genomic_DNA"/>
</dbReference>
<protein>
    <submittedName>
        <fullName evidence="1">Uncharacterized protein</fullName>
    </submittedName>
</protein>
<evidence type="ECO:0000313" key="2">
    <source>
        <dbReference type="Proteomes" id="UP000278398"/>
    </source>
</evidence>
<dbReference type="AlphaFoldDB" id="A0A429YVV4"/>
<name>A0A429YVV4_9HYPH</name>
<keyword evidence="2" id="KW-1185">Reference proteome</keyword>